<name>A0A381YY32_9ZZZZ</name>
<organism evidence="2">
    <name type="scientific">marine metagenome</name>
    <dbReference type="NCBI Taxonomy" id="408172"/>
    <lineage>
        <taxon>unclassified sequences</taxon>
        <taxon>metagenomes</taxon>
        <taxon>ecological metagenomes</taxon>
    </lineage>
</organism>
<keyword evidence="1" id="KW-0472">Membrane</keyword>
<feature type="transmembrane region" description="Helical" evidence="1">
    <location>
        <begin position="61"/>
        <end position="78"/>
    </location>
</feature>
<evidence type="ECO:0000313" key="2">
    <source>
        <dbReference type="EMBL" id="SVA81869.1"/>
    </source>
</evidence>
<dbReference type="EMBL" id="UINC01019341">
    <property type="protein sequence ID" value="SVA81869.1"/>
    <property type="molecule type" value="Genomic_DNA"/>
</dbReference>
<protein>
    <submittedName>
        <fullName evidence="2">Uncharacterized protein</fullName>
    </submittedName>
</protein>
<dbReference type="AlphaFoldDB" id="A0A381YY32"/>
<accession>A0A381YY32</accession>
<gene>
    <name evidence="2" type="ORF">METZ01_LOCUS134723</name>
</gene>
<keyword evidence="1" id="KW-1133">Transmembrane helix</keyword>
<evidence type="ECO:0000256" key="1">
    <source>
        <dbReference type="SAM" id="Phobius"/>
    </source>
</evidence>
<proteinExistence type="predicted"/>
<reference evidence="2" key="1">
    <citation type="submission" date="2018-05" db="EMBL/GenBank/DDBJ databases">
        <authorList>
            <person name="Lanie J.A."/>
            <person name="Ng W.-L."/>
            <person name="Kazmierczak K.M."/>
            <person name="Andrzejewski T.M."/>
            <person name="Davidsen T.M."/>
            <person name="Wayne K.J."/>
            <person name="Tettelin H."/>
            <person name="Glass J.I."/>
            <person name="Rusch D."/>
            <person name="Podicherti R."/>
            <person name="Tsui H.-C.T."/>
            <person name="Winkler M.E."/>
        </authorList>
    </citation>
    <scope>NUCLEOTIDE SEQUENCE</scope>
</reference>
<sequence length="86" mass="10865">MDNPENYQITLENLDEQFKKLDYSKWEDIQYRLNRIYNTIRKNFYQLFPPKIRPFIQKWGWIFYTILIIILIIVLYYIDLKLTFNY</sequence>
<keyword evidence="1" id="KW-0812">Transmembrane</keyword>